<keyword evidence="6" id="KW-0378">Hydrolase</keyword>
<keyword evidence="5 6" id="KW-0411">Iron-sulfur</keyword>
<evidence type="ECO:0000259" key="7">
    <source>
        <dbReference type="SMART" id="SM00382"/>
    </source>
</evidence>
<dbReference type="InterPro" id="IPR000808">
    <property type="entry name" value="Mrp-like_CS"/>
</dbReference>
<dbReference type="PROSITE" id="PS01215">
    <property type="entry name" value="MRP"/>
    <property type="match status" value="1"/>
</dbReference>
<evidence type="ECO:0000256" key="1">
    <source>
        <dbReference type="ARBA" id="ARBA00022723"/>
    </source>
</evidence>
<keyword evidence="3 6" id="KW-0067">ATP-binding</keyword>
<dbReference type="InterPro" id="IPR033756">
    <property type="entry name" value="YlxH/NBP35"/>
</dbReference>
<evidence type="ECO:0000256" key="2">
    <source>
        <dbReference type="ARBA" id="ARBA00022741"/>
    </source>
</evidence>
<name>A0A0S4M099_9BURK</name>
<dbReference type="GO" id="GO:0005524">
    <property type="term" value="F:ATP binding"/>
    <property type="evidence" value="ECO:0007669"/>
    <property type="project" value="UniProtKB-UniRule"/>
</dbReference>
<keyword evidence="2 6" id="KW-0547">Nucleotide-binding</keyword>
<evidence type="ECO:0000256" key="5">
    <source>
        <dbReference type="ARBA" id="ARBA00023014"/>
    </source>
</evidence>
<comment type="similarity">
    <text evidence="6">Belongs to the Mrp/NBP35 ATP-binding proteins family.</text>
</comment>
<dbReference type="InterPro" id="IPR019591">
    <property type="entry name" value="Mrp/NBP35_ATP-bd"/>
</dbReference>
<feature type="domain" description="AAA+ ATPase" evidence="7">
    <location>
        <begin position="93"/>
        <end position="259"/>
    </location>
</feature>
<dbReference type="Proteomes" id="UP000198651">
    <property type="component" value="Chromosome I"/>
</dbReference>
<dbReference type="HAMAP" id="MF_02040">
    <property type="entry name" value="Mrp_NBP35"/>
    <property type="match status" value="1"/>
</dbReference>
<dbReference type="InterPro" id="IPR003593">
    <property type="entry name" value="AAA+_ATPase"/>
</dbReference>
<dbReference type="Pfam" id="PF10609">
    <property type="entry name" value="ParA"/>
    <property type="match status" value="1"/>
</dbReference>
<dbReference type="InterPro" id="IPR044304">
    <property type="entry name" value="NUBPL-like"/>
</dbReference>
<reference evidence="9" key="1">
    <citation type="submission" date="2015-11" db="EMBL/GenBank/DDBJ databases">
        <authorList>
            <person name="Seth-Smith H.M.B."/>
        </authorList>
    </citation>
    <scope>NUCLEOTIDE SEQUENCE [LARGE SCALE GENOMIC DNA]</scope>
    <source>
        <strain evidence="9">2013Ark11</strain>
    </source>
</reference>
<keyword evidence="4 6" id="KW-0408">Iron</keyword>
<dbReference type="SUPFAM" id="SSF52540">
    <property type="entry name" value="P-loop containing nucleoside triphosphate hydrolases"/>
    <property type="match status" value="1"/>
</dbReference>
<feature type="binding site" evidence="6">
    <location>
        <begin position="101"/>
        <end position="108"/>
    </location>
    <ligand>
        <name>ATP</name>
        <dbReference type="ChEBI" id="CHEBI:30616"/>
    </ligand>
</feature>
<gene>
    <name evidence="8" type="ORF">Ark11_0387</name>
</gene>
<dbReference type="Gene3D" id="3.40.50.300">
    <property type="entry name" value="P-loop containing nucleotide triphosphate hydrolases"/>
    <property type="match status" value="1"/>
</dbReference>
<dbReference type="PANTHER" id="PTHR42961">
    <property type="entry name" value="IRON-SULFUR PROTEIN NUBPL"/>
    <property type="match status" value="1"/>
</dbReference>
<evidence type="ECO:0000313" key="9">
    <source>
        <dbReference type="Proteomes" id="UP000198651"/>
    </source>
</evidence>
<organism evidence="8 9">
    <name type="scientific">Candidatus Ichthyocystis hellenicum</name>
    <dbReference type="NCBI Taxonomy" id="1561003"/>
    <lineage>
        <taxon>Bacteria</taxon>
        <taxon>Pseudomonadati</taxon>
        <taxon>Pseudomonadota</taxon>
        <taxon>Betaproteobacteria</taxon>
        <taxon>Burkholderiales</taxon>
        <taxon>Candidatus Ichthyocystis</taxon>
    </lineage>
</organism>
<dbReference type="AlphaFoldDB" id="A0A0S4M099"/>
<keyword evidence="9" id="KW-1185">Reference proteome</keyword>
<dbReference type="GO" id="GO:0051539">
    <property type="term" value="F:4 iron, 4 sulfur cluster binding"/>
    <property type="evidence" value="ECO:0007669"/>
    <property type="project" value="TreeGrafter"/>
</dbReference>
<dbReference type="STRING" id="1561003.Ark11_0387"/>
<dbReference type="PANTHER" id="PTHR42961:SF2">
    <property type="entry name" value="IRON-SULFUR PROTEIN NUBPL"/>
    <property type="match status" value="1"/>
</dbReference>
<proteinExistence type="inferred from homology"/>
<dbReference type="EMBL" id="LN906597">
    <property type="protein sequence ID" value="CUT17237.1"/>
    <property type="molecule type" value="Genomic_DNA"/>
</dbReference>
<comment type="subunit">
    <text evidence="6">Homodimer.</text>
</comment>
<accession>A0A0S4M099</accession>
<dbReference type="GO" id="GO:0016226">
    <property type="term" value="P:iron-sulfur cluster assembly"/>
    <property type="evidence" value="ECO:0007669"/>
    <property type="project" value="InterPro"/>
</dbReference>
<dbReference type="GO" id="GO:0140663">
    <property type="term" value="F:ATP-dependent FeS chaperone activity"/>
    <property type="evidence" value="ECO:0007669"/>
    <property type="project" value="InterPro"/>
</dbReference>
<evidence type="ECO:0000256" key="4">
    <source>
        <dbReference type="ARBA" id="ARBA00023004"/>
    </source>
</evidence>
<evidence type="ECO:0000256" key="6">
    <source>
        <dbReference type="HAMAP-Rule" id="MF_02040"/>
    </source>
</evidence>
<dbReference type="InterPro" id="IPR027417">
    <property type="entry name" value="P-loop_NTPase"/>
</dbReference>
<comment type="function">
    <text evidence="6">Binds and transfers iron-sulfur (Fe-S) clusters to target apoproteins. Can hydrolyze ATP.</text>
</comment>
<dbReference type="CDD" id="cd02037">
    <property type="entry name" value="Mrp_NBP35"/>
    <property type="match status" value="1"/>
</dbReference>
<dbReference type="PATRIC" id="fig|1561003.3.peg.397"/>
<sequence>MGVSSSAIYSVLSEIYDPYQELSLVAAGQITVSGKSIRVSIPYPSQCYHVILREQIQNLLDKHFPGEAFNMDISGGFSVHENARGMASIPGVKNTLVIASGKGGVGKSTVALAIAKAYVKEGASVGILDADIYGPSLPQMVGCREEKPEINSDNKMIPIEAEGLTVMSIGYLVRPEAAVAWRGPMATQALTQLLMQTEWGSLDVLVIDMPPGTGDIYLTLSQKIPVTAAVVVTSPHSLAFDDARRSVHLFNRVDIPVLGIVENMSFFYCSACDHKHFLFGQGAGERLANDVGTSLLGQLPFSHTVDDGGDHYFKTECSELSRRVGARLSQLREQAEERVKIEIKPVVTGKGASDGN</sequence>
<evidence type="ECO:0000256" key="3">
    <source>
        <dbReference type="ARBA" id="ARBA00022840"/>
    </source>
</evidence>
<dbReference type="GO" id="GO:0046872">
    <property type="term" value="F:metal ion binding"/>
    <property type="evidence" value="ECO:0007669"/>
    <property type="project" value="UniProtKB-KW"/>
</dbReference>
<evidence type="ECO:0000313" key="8">
    <source>
        <dbReference type="EMBL" id="CUT17237.1"/>
    </source>
</evidence>
<protein>
    <recommendedName>
        <fullName evidence="6">Iron-sulfur cluster carrier protein</fullName>
    </recommendedName>
</protein>
<keyword evidence="1 6" id="KW-0479">Metal-binding</keyword>
<dbReference type="SMART" id="SM00382">
    <property type="entry name" value="AAA"/>
    <property type="match status" value="1"/>
</dbReference>
<dbReference type="OrthoDB" id="9809679at2"/>
<dbReference type="GO" id="GO:0016887">
    <property type="term" value="F:ATP hydrolysis activity"/>
    <property type="evidence" value="ECO:0007669"/>
    <property type="project" value="UniProtKB-UniRule"/>
</dbReference>
<dbReference type="RefSeq" id="WP_092343172.1">
    <property type="nucleotide sequence ID" value="NZ_FLSL01000114.1"/>
</dbReference>
<dbReference type="FunFam" id="3.40.50.300:FF:001119">
    <property type="entry name" value="Iron-sulfur cluster carrier protein"/>
    <property type="match status" value="1"/>
</dbReference>